<dbReference type="Gene3D" id="3.40.50.300">
    <property type="entry name" value="P-loop containing nucleotide triphosphate hydrolases"/>
    <property type="match status" value="1"/>
</dbReference>
<evidence type="ECO:0000313" key="7">
    <source>
        <dbReference type="EMBL" id="NEN75231.1"/>
    </source>
</evidence>
<dbReference type="GO" id="GO:0005524">
    <property type="term" value="F:ATP binding"/>
    <property type="evidence" value="ECO:0007669"/>
    <property type="project" value="UniProtKB-KW"/>
</dbReference>
<dbReference type="PROSITE" id="PS00688">
    <property type="entry name" value="SIGMA54_INTERACT_3"/>
    <property type="match status" value="1"/>
</dbReference>
<dbReference type="PROSITE" id="PS00675">
    <property type="entry name" value="SIGMA54_INTERACT_1"/>
    <property type="match status" value="1"/>
</dbReference>
<dbReference type="InterPro" id="IPR003593">
    <property type="entry name" value="AAA+_ATPase"/>
</dbReference>
<dbReference type="InterPro" id="IPR002197">
    <property type="entry name" value="HTH_Fis"/>
</dbReference>
<dbReference type="InterPro" id="IPR025662">
    <property type="entry name" value="Sigma_54_int_dom_ATP-bd_1"/>
</dbReference>
<dbReference type="NCBIfam" id="NF003451">
    <property type="entry name" value="PRK05022.1"/>
    <property type="match status" value="1"/>
</dbReference>
<keyword evidence="4" id="KW-0238">DNA-binding</keyword>
<dbReference type="SUPFAM" id="SSF55781">
    <property type="entry name" value="GAF domain-like"/>
    <property type="match status" value="1"/>
</dbReference>
<dbReference type="Gene3D" id="1.10.8.60">
    <property type="match status" value="1"/>
</dbReference>
<dbReference type="Proteomes" id="UP000477651">
    <property type="component" value="Unassembled WGS sequence"/>
</dbReference>
<dbReference type="GO" id="GO:0006355">
    <property type="term" value="P:regulation of DNA-templated transcription"/>
    <property type="evidence" value="ECO:0007669"/>
    <property type="project" value="InterPro"/>
</dbReference>
<dbReference type="AlphaFoldDB" id="A0A6L9Y4B6"/>
<evidence type="ECO:0000313" key="8">
    <source>
        <dbReference type="Proteomes" id="UP000477651"/>
    </source>
</evidence>
<dbReference type="InterPro" id="IPR009057">
    <property type="entry name" value="Homeodomain-like_sf"/>
</dbReference>
<dbReference type="PROSITE" id="PS50045">
    <property type="entry name" value="SIGMA54_INTERACT_4"/>
    <property type="match status" value="1"/>
</dbReference>
<feature type="domain" description="Sigma-54 factor interaction" evidence="6">
    <location>
        <begin position="183"/>
        <end position="412"/>
    </location>
</feature>
<dbReference type="Pfam" id="PF00158">
    <property type="entry name" value="Sigma54_activat"/>
    <property type="match status" value="1"/>
</dbReference>
<keyword evidence="1" id="KW-0547">Nucleotide-binding</keyword>
<dbReference type="PANTHER" id="PTHR32071">
    <property type="entry name" value="TRANSCRIPTIONAL REGULATORY PROTEIN"/>
    <property type="match status" value="1"/>
</dbReference>
<dbReference type="RefSeq" id="WP_163763939.1">
    <property type="nucleotide sequence ID" value="NZ_JAAGYR010000003.1"/>
</dbReference>
<evidence type="ECO:0000256" key="3">
    <source>
        <dbReference type="ARBA" id="ARBA00023015"/>
    </source>
</evidence>
<dbReference type="InterPro" id="IPR029016">
    <property type="entry name" value="GAF-like_dom_sf"/>
</dbReference>
<evidence type="ECO:0000259" key="6">
    <source>
        <dbReference type="PROSITE" id="PS50045"/>
    </source>
</evidence>
<evidence type="ECO:0000256" key="5">
    <source>
        <dbReference type="ARBA" id="ARBA00023163"/>
    </source>
</evidence>
<dbReference type="PROSITE" id="PS00676">
    <property type="entry name" value="SIGMA54_INTERACT_2"/>
    <property type="match status" value="1"/>
</dbReference>
<accession>A0A6L9Y4B6</accession>
<dbReference type="InterPro" id="IPR025943">
    <property type="entry name" value="Sigma_54_int_dom_ATP-bd_2"/>
</dbReference>
<dbReference type="InterPro" id="IPR025944">
    <property type="entry name" value="Sigma_54_int_dom_CS"/>
</dbReference>
<reference evidence="7 8" key="1">
    <citation type="submission" date="2020-02" db="EMBL/GenBank/DDBJ databases">
        <title>Pelistega sp. NLN82 were isolated from wild rodents of the Hainan Island.</title>
        <authorList>
            <person name="Niu N."/>
            <person name="Zhou J."/>
        </authorList>
    </citation>
    <scope>NUCLEOTIDE SEQUENCE [LARGE SCALE GENOMIC DNA]</scope>
    <source>
        <strain evidence="7 8">NLN82</strain>
    </source>
</reference>
<dbReference type="InterPro" id="IPR027417">
    <property type="entry name" value="P-loop_NTPase"/>
</dbReference>
<dbReference type="EMBL" id="JAAGYR010000003">
    <property type="protein sequence ID" value="NEN75231.1"/>
    <property type="molecule type" value="Genomic_DNA"/>
</dbReference>
<dbReference type="SUPFAM" id="SSF52540">
    <property type="entry name" value="P-loop containing nucleoside triphosphate hydrolases"/>
    <property type="match status" value="1"/>
</dbReference>
<dbReference type="InterPro" id="IPR058031">
    <property type="entry name" value="AAA_lid_NorR"/>
</dbReference>
<gene>
    <name evidence="7" type="primary">norR</name>
    <name evidence="7" type="ORF">F9B74_02665</name>
</gene>
<dbReference type="InterPro" id="IPR003018">
    <property type="entry name" value="GAF"/>
</dbReference>
<dbReference type="GO" id="GO:0043565">
    <property type="term" value="F:sequence-specific DNA binding"/>
    <property type="evidence" value="ECO:0007669"/>
    <property type="project" value="InterPro"/>
</dbReference>
<proteinExistence type="predicted"/>
<dbReference type="FunFam" id="3.40.50.300:FF:000006">
    <property type="entry name" value="DNA-binding transcriptional regulator NtrC"/>
    <property type="match status" value="1"/>
</dbReference>
<dbReference type="Pfam" id="PF02954">
    <property type="entry name" value="HTH_8"/>
    <property type="match status" value="1"/>
</dbReference>
<dbReference type="Gene3D" id="3.30.450.40">
    <property type="match status" value="1"/>
</dbReference>
<evidence type="ECO:0000256" key="4">
    <source>
        <dbReference type="ARBA" id="ARBA00023125"/>
    </source>
</evidence>
<dbReference type="InterPro" id="IPR002078">
    <property type="entry name" value="Sigma_54_int"/>
</dbReference>
<dbReference type="CDD" id="cd00009">
    <property type="entry name" value="AAA"/>
    <property type="match status" value="1"/>
</dbReference>
<keyword evidence="2" id="KW-0067">ATP-binding</keyword>
<keyword evidence="5" id="KW-0804">Transcription</keyword>
<sequence length="508" mass="56837">MSHHLIIEDLNKELSPTQRLARLATTIKTEFGCSAVGLLRLHHDTLLMEAAAGLSPDTLGRQFKLAEHPRLQTIVNDSAPVHFDQNSSLPDPYDGLVDESLGENLHVHDCLGCKLFVNGQLWGIITLDAMKDTFTKANKEKLFQSIHLFEASIRMAQIEKQLAEQQLFTPIDAQSEIKNNRKVIGDSPAILHLTEEIRLISDSDLPLLITGETGVGKDVFAHYAHAYSKRHARPLIIVNCAALPDALAESELFGHVKGAFSGATHERIGRFEAADNGTLFLDEIGELSLSIQSKLLRAIQNGEIQRLGSDKLHYVNVRIIAASNRDLKKEVEEGNFRKDLYHRLSVYPLHIPPLRERGNDILLLAGYFLELNRSRLGLRGLRLSPSASQALLHYHWPGNVRELEHIISRASLKARGASHSRHDIVTIESYQLDIDNLSEQAHPIQDTHTAPAIPVDTSLPLKVLIQNFEKEVIQQTLEQTHYRWTEAGKRLGIDTSNLHKLAKKLGLK</sequence>
<organism evidence="7 8">
    <name type="scientific">Pelistega ratti</name>
    <dbReference type="NCBI Taxonomy" id="2652177"/>
    <lineage>
        <taxon>Bacteria</taxon>
        <taxon>Pseudomonadati</taxon>
        <taxon>Pseudomonadota</taxon>
        <taxon>Betaproteobacteria</taxon>
        <taxon>Burkholderiales</taxon>
        <taxon>Alcaligenaceae</taxon>
        <taxon>Pelistega</taxon>
    </lineage>
</organism>
<keyword evidence="3" id="KW-0805">Transcription regulation</keyword>
<protein>
    <submittedName>
        <fullName evidence="7">Nitric oxide reductase transcriptional regulator NorR</fullName>
    </submittedName>
</protein>
<dbReference type="SUPFAM" id="SSF46689">
    <property type="entry name" value="Homeodomain-like"/>
    <property type="match status" value="1"/>
</dbReference>
<evidence type="ECO:0000256" key="1">
    <source>
        <dbReference type="ARBA" id="ARBA00022741"/>
    </source>
</evidence>
<name>A0A6L9Y4B6_9BURK</name>
<dbReference type="PANTHER" id="PTHR32071:SF35">
    <property type="entry name" value="ANAEROBIC NITRIC OXIDE REDUCTASE TRANSCRIPTION REGULATOR NORR"/>
    <property type="match status" value="1"/>
</dbReference>
<dbReference type="Pfam" id="PF01590">
    <property type="entry name" value="GAF"/>
    <property type="match status" value="1"/>
</dbReference>
<dbReference type="Gene3D" id="1.10.10.60">
    <property type="entry name" value="Homeodomain-like"/>
    <property type="match status" value="1"/>
</dbReference>
<keyword evidence="8" id="KW-1185">Reference proteome</keyword>
<dbReference type="Pfam" id="PF25601">
    <property type="entry name" value="AAA_lid_14"/>
    <property type="match status" value="1"/>
</dbReference>
<dbReference type="SMART" id="SM00382">
    <property type="entry name" value="AAA"/>
    <property type="match status" value="1"/>
</dbReference>
<evidence type="ECO:0000256" key="2">
    <source>
        <dbReference type="ARBA" id="ARBA00022840"/>
    </source>
</evidence>
<comment type="caution">
    <text evidence="7">The sequence shown here is derived from an EMBL/GenBank/DDBJ whole genome shotgun (WGS) entry which is preliminary data.</text>
</comment>